<keyword evidence="4" id="KW-1185">Reference proteome</keyword>
<dbReference type="Pfam" id="PF00149">
    <property type="entry name" value="Metallophos"/>
    <property type="match status" value="1"/>
</dbReference>
<dbReference type="Proteomes" id="UP000535491">
    <property type="component" value="Unassembled WGS sequence"/>
</dbReference>
<proteinExistence type="predicted"/>
<dbReference type="CDD" id="cd00840">
    <property type="entry name" value="MPP_Mre11_N"/>
    <property type="match status" value="1"/>
</dbReference>
<keyword evidence="3" id="KW-0269">Exonuclease</keyword>
<keyword evidence="3" id="KW-0540">Nuclease</keyword>
<dbReference type="InterPro" id="IPR029052">
    <property type="entry name" value="Metallo-depent_PP-like"/>
</dbReference>
<feature type="domain" description="Calcineurin-like phosphoesterase" evidence="2">
    <location>
        <begin position="7"/>
        <end position="195"/>
    </location>
</feature>
<dbReference type="SUPFAM" id="SSF56300">
    <property type="entry name" value="Metallo-dependent phosphatases"/>
    <property type="match status" value="1"/>
</dbReference>
<dbReference type="PANTHER" id="PTHR30337:SF7">
    <property type="entry name" value="PHOSPHOESTERASE"/>
    <property type="match status" value="1"/>
</dbReference>
<evidence type="ECO:0000313" key="3">
    <source>
        <dbReference type="EMBL" id="MBA4492967.1"/>
    </source>
</evidence>
<evidence type="ECO:0000259" key="2">
    <source>
        <dbReference type="Pfam" id="PF00149"/>
    </source>
</evidence>
<dbReference type="RefSeq" id="WP_181750187.1">
    <property type="nucleotide sequence ID" value="NZ_JACEIQ010000001.1"/>
</dbReference>
<dbReference type="PANTHER" id="PTHR30337">
    <property type="entry name" value="COMPONENT OF ATP-DEPENDENT DSDNA EXONUCLEASE"/>
    <property type="match status" value="1"/>
</dbReference>
<accession>A0A7W1WN67</accession>
<dbReference type="EMBL" id="JACEIQ010000001">
    <property type="protein sequence ID" value="MBA4492967.1"/>
    <property type="molecule type" value="Genomic_DNA"/>
</dbReference>
<evidence type="ECO:0000313" key="4">
    <source>
        <dbReference type="Proteomes" id="UP000535491"/>
    </source>
</evidence>
<name>A0A7W1WN67_9BACL</name>
<dbReference type="GO" id="GO:0004527">
    <property type="term" value="F:exonuclease activity"/>
    <property type="evidence" value="ECO:0007669"/>
    <property type="project" value="UniProtKB-KW"/>
</dbReference>
<organism evidence="3 4">
    <name type="scientific">Paenactinomyces guangxiensis</name>
    <dbReference type="NCBI Taxonomy" id="1490290"/>
    <lineage>
        <taxon>Bacteria</taxon>
        <taxon>Bacillati</taxon>
        <taxon>Bacillota</taxon>
        <taxon>Bacilli</taxon>
        <taxon>Bacillales</taxon>
        <taxon>Thermoactinomycetaceae</taxon>
        <taxon>Paenactinomyces</taxon>
    </lineage>
</organism>
<dbReference type="InterPro" id="IPR004843">
    <property type="entry name" value="Calcineurin-like_PHP"/>
</dbReference>
<comment type="caution">
    <text evidence="3">The sequence shown here is derived from an EMBL/GenBank/DDBJ whole genome shotgun (WGS) entry which is preliminary data.</text>
</comment>
<protein>
    <submittedName>
        <fullName evidence="3">DNA repair exonuclease</fullName>
    </submittedName>
</protein>
<dbReference type="Gene3D" id="3.60.21.10">
    <property type="match status" value="1"/>
</dbReference>
<sequence length="379" mass="44397">MKPVTWVHTADLHLDEPIRGWKGTRENAWKRSLDFRETFARVIGLTDERKADFLLIAGDFLEHGYVSKSTVRFVQEQFSKIPGTQVLIAPGNHDPYRPDSVYCLEKWPDNVHIFSEEWETLYYPEYDLRVYGRGFADFKETNWIAPDGVHGEGKKIMVIHGDYLQQEGTSFYFPVPDRELSSLEMDYVALGHIHKAADYRLNNCRRTWIRYPGSPEALNWKEIGERTVTFGTLDEAGVKVEPIAIHTRTYEKHRLDVKGCETKEEVVSRILKVAEKADKHSYHLFELAGRRSRELDLSEGTLHWMEDYLRKEGYEAVYFQDETKPDFDLDYYRQQPGVVGTFIRKIEERIRQEPGRRDEYERALYKGLEALLAKENVFS</sequence>
<dbReference type="AlphaFoldDB" id="A0A7W1WN67"/>
<dbReference type="InterPro" id="IPR041796">
    <property type="entry name" value="Mre11_N"/>
</dbReference>
<dbReference type="InterPro" id="IPR050535">
    <property type="entry name" value="DNA_Repair-Maintenance_Comp"/>
</dbReference>
<keyword evidence="1" id="KW-0378">Hydrolase</keyword>
<reference evidence="3 4" key="1">
    <citation type="submission" date="2020-07" db="EMBL/GenBank/DDBJ databases">
        <authorList>
            <person name="Feng H."/>
        </authorList>
    </citation>
    <scope>NUCLEOTIDE SEQUENCE [LARGE SCALE GENOMIC DNA]</scope>
    <source>
        <strain evidence="4">s-10</strain>
    </source>
</reference>
<gene>
    <name evidence="3" type="ORF">H1191_01385</name>
</gene>
<evidence type="ECO:0000256" key="1">
    <source>
        <dbReference type="ARBA" id="ARBA00022801"/>
    </source>
</evidence>